<accession>A0ACB5S107</accession>
<organism evidence="1 2">
    <name type="scientific">Neofusicoccum parvum</name>
    <dbReference type="NCBI Taxonomy" id="310453"/>
    <lineage>
        <taxon>Eukaryota</taxon>
        <taxon>Fungi</taxon>
        <taxon>Dikarya</taxon>
        <taxon>Ascomycota</taxon>
        <taxon>Pezizomycotina</taxon>
        <taxon>Dothideomycetes</taxon>
        <taxon>Dothideomycetes incertae sedis</taxon>
        <taxon>Botryosphaeriales</taxon>
        <taxon>Botryosphaeriaceae</taxon>
        <taxon>Neofusicoccum</taxon>
    </lineage>
</organism>
<evidence type="ECO:0000313" key="1">
    <source>
        <dbReference type="EMBL" id="GME26490.1"/>
    </source>
</evidence>
<sequence length="713" mass="77246">MADDDDGFGDADLLDQLPDDTLSALETSAYLATQRRVQSDAPPSANTHPNPALPPAYPPSPDYGFDAFDDEQIQLDGQLVAPGPPVNTATGPARTLQAAAPPPRFGSKPPAPVRTHTTRRTAQDLGRDGIQPYHAHRLTRHARNSTYNAGSYAASAADQPEAAEDAKQEDLLGRIQESKSGEAAIIRDNFEKREKEHAAQLSHLQKTLAADITRLKTELEEWRRKWNKTDNEKKFLEQDLKVETSKAKQGRRVQKDGAANGNAAKGQNAVATPRKNRIAHGDGFDDGDIMMVSPSKSRDKSRTGTPKQGTKRKRTADEASPSKQPLPLSEHQPADEGMVVLADVEPADDVFADAGKDDQKFKVSAMLKLSYRPLHLIIDTLQFVLAFEPLQKTASLAEEIGWFAQDTASLVAKTSLDDPERKQHIDLHECLTLLLTVSRSCMHDTEATISFWHIVPSEFIFALLTSSLLSTQSLALQLLSTSITPSTYGPITNPPSEEDAEHDLNNATLFDYLTTLLHETPSIPTTRPALWQFRVTLLQTLSAFLSSAPAAEALASHKLFLGRLFTLLNAAVCNLYTIAPGTPLATALARAVGLATRIAYSLITSPATRALVDRRARLAAVHGASHAHLVALTRIAFTENEDDGTDAEDGGRDVSGGYGGAKSAPVLGSGGRVLEAGIEDEVANMAHVLLDEFLSPEEGEELVKVFSTARTER</sequence>
<proteinExistence type="predicted"/>
<dbReference type="Proteomes" id="UP001165186">
    <property type="component" value="Unassembled WGS sequence"/>
</dbReference>
<keyword evidence="2" id="KW-1185">Reference proteome</keyword>
<evidence type="ECO:0000313" key="2">
    <source>
        <dbReference type="Proteomes" id="UP001165186"/>
    </source>
</evidence>
<name>A0ACB5S107_9PEZI</name>
<dbReference type="EMBL" id="BSXG01000028">
    <property type="protein sequence ID" value="GME26490.1"/>
    <property type="molecule type" value="Genomic_DNA"/>
</dbReference>
<reference evidence="1" key="1">
    <citation type="submission" date="2024-09" db="EMBL/GenBank/DDBJ databases">
        <title>Draft Genome Sequences of Neofusicoccum parvum.</title>
        <authorList>
            <person name="Ashida A."/>
            <person name="Camagna M."/>
            <person name="Tanaka A."/>
            <person name="Takemoto D."/>
        </authorList>
    </citation>
    <scope>NUCLEOTIDE SEQUENCE</scope>
    <source>
        <strain evidence="1">PPO83</strain>
    </source>
</reference>
<gene>
    <name evidence="1" type="primary">g8850</name>
    <name evidence="1" type="ORF">NpPPO83_00008850</name>
</gene>
<protein>
    <submittedName>
        <fullName evidence="1">DNA repair protein</fullName>
    </submittedName>
</protein>
<comment type="caution">
    <text evidence="1">The sequence shown here is derived from an EMBL/GenBank/DDBJ whole genome shotgun (WGS) entry which is preliminary data.</text>
</comment>